<evidence type="ECO:0000313" key="3">
    <source>
        <dbReference type="EMBL" id="MBE6513032.1"/>
    </source>
</evidence>
<dbReference type="SMART" id="SM00028">
    <property type="entry name" value="TPR"/>
    <property type="match status" value="3"/>
</dbReference>
<dbReference type="Gene3D" id="1.25.40.10">
    <property type="entry name" value="Tetratricopeptide repeat domain"/>
    <property type="match status" value="1"/>
</dbReference>
<dbReference type="SUPFAM" id="SSF48452">
    <property type="entry name" value="TPR-like"/>
    <property type="match status" value="1"/>
</dbReference>
<evidence type="ECO:0000256" key="1">
    <source>
        <dbReference type="ARBA" id="ARBA00022737"/>
    </source>
</evidence>
<accession>A0A8T3VP11</accession>
<evidence type="ECO:0000313" key="4">
    <source>
        <dbReference type="Proteomes" id="UP000732619"/>
    </source>
</evidence>
<keyword evidence="2" id="KW-0802">TPR repeat</keyword>
<gene>
    <name evidence="3" type="ORF">E7Z75_07840</name>
</gene>
<dbReference type="InterPro" id="IPR011990">
    <property type="entry name" value="TPR-like_helical_dom_sf"/>
</dbReference>
<dbReference type="InterPro" id="IPR051685">
    <property type="entry name" value="Ycf3/AcsC/BcsC/TPR_MFPF"/>
</dbReference>
<dbReference type="Proteomes" id="UP000732619">
    <property type="component" value="Unassembled WGS sequence"/>
</dbReference>
<keyword evidence="1" id="KW-0677">Repeat</keyword>
<reference evidence="3" key="1">
    <citation type="submission" date="2019-04" db="EMBL/GenBank/DDBJ databases">
        <title>Evolution of Biomass-Degrading Anaerobic Consortia Revealed by Metagenomics.</title>
        <authorList>
            <person name="Peng X."/>
        </authorList>
    </citation>
    <scope>NUCLEOTIDE SEQUENCE</scope>
    <source>
        <strain evidence="3">SIG14</strain>
    </source>
</reference>
<comment type="caution">
    <text evidence="3">The sequence shown here is derived from an EMBL/GenBank/DDBJ whole genome shotgun (WGS) entry which is preliminary data.</text>
</comment>
<dbReference type="AlphaFoldDB" id="A0A8T3VP11"/>
<proteinExistence type="predicted"/>
<sequence length="197" mass="23098">MIDMFKKLKNRNHFSKMKDFYESNDFENTLKYADLILNHDEENVEVLKYKYNALSNLKLYNDALICINRIIDLNPSCIASINKGTTLCFLGIYEDGFKIFDNAIKNCPEYEIAFLNKGNFLYDMGRFEELLKLANWVLELYPNCSTAYDIKSLVYIKKGDLESALKFNEYALYYDSENNVARERKEYILEKIGGKVI</sequence>
<evidence type="ECO:0008006" key="5">
    <source>
        <dbReference type="Google" id="ProtNLM"/>
    </source>
</evidence>
<evidence type="ECO:0000256" key="2">
    <source>
        <dbReference type="ARBA" id="ARBA00022803"/>
    </source>
</evidence>
<organism evidence="3 4">
    <name type="scientific">Methanobrevibacter olleyae</name>
    <dbReference type="NCBI Taxonomy" id="294671"/>
    <lineage>
        <taxon>Archaea</taxon>
        <taxon>Methanobacteriati</taxon>
        <taxon>Methanobacteriota</taxon>
        <taxon>Methanomada group</taxon>
        <taxon>Methanobacteria</taxon>
        <taxon>Methanobacteriales</taxon>
        <taxon>Methanobacteriaceae</taxon>
        <taxon>Methanobrevibacter</taxon>
    </lineage>
</organism>
<dbReference type="InterPro" id="IPR019734">
    <property type="entry name" value="TPR_rpt"/>
</dbReference>
<dbReference type="EMBL" id="SUTG01000043">
    <property type="protein sequence ID" value="MBE6513032.1"/>
    <property type="molecule type" value="Genomic_DNA"/>
</dbReference>
<dbReference type="PANTHER" id="PTHR44943:SF8">
    <property type="entry name" value="TPR REPEAT-CONTAINING PROTEIN MJ0263"/>
    <property type="match status" value="1"/>
</dbReference>
<dbReference type="PANTHER" id="PTHR44943">
    <property type="entry name" value="CELLULOSE SYNTHASE OPERON PROTEIN C"/>
    <property type="match status" value="1"/>
</dbReference>
<protein>
    <recommendedName>
        <fullName evidence="5">TPR repeat-containing protein</fullName>
    </recommendedName>
</protein>
<name>A0A8T3VP11_METOL</name>